<protein>
    <submittedName>
        <fullName evidence="7">SNF5-domain-containing protein</fullName>
    </submittedName>
</protein>
<feature type="region of interest" description="Disordered" evidence="6">
    <location>
        <begin position="227"/>
        <end position="256"/>
    </location>
</feature>
<dbReference type="AlphaFoldDB" id="A0A316UCS1"/>
<evidence type="ECO:0000256" key="6">
    <source>
        <dbReference type="SAM" id="MobiDB-lite"/>
    </source>
</evidence>
<accession>A0A316UCS1</accession>
<proteinExistence type="inferred from homology"/>
<reference evidence="7 8" key="1">
    <citation type="journal article" date="2018" name="Mol. Biol. Evol.">
        <title>Broad Genomic Sampling Reveals a Smut Pathogenic Ancestry of the Fungal Clade Ustilaginomycotina.</title>
        <authorList>
            <person name="Kijpornyongpan T."/>
            <person name="Mondo S.J."/>
            <person name="Barry K."/>
            <person name="Sandor L."/>
            <person name="Lee J."/>
            <person name="Lipzen A."/>
            <person name="Pangilinan J."/>
            <person name="LaButti K."/>
            <person name="Hainaut M."/>
            <person name="Henrissat B."/>
            <person name="Grigoriev I.V."/>
            <person name="Spatafora J.W."/>
            <person name="Aime M.C."/>
        </authorList>
    </citation>
    <scope>NUCLEOTIDE SEQUENCE [LARGE SCALE GENOMIC DNA]</scope>
    <source>
        <strain evidence="7 8">MCA 4718</strain>
    </source>
</reference>
<gene>
    <name evidence="7" type="ORF">BCV69DRAFT_249077</name>
</gene>
<keyword evidence="8" id="KW-1185">Reference proteome</keyword>
<dbReference type="OrthoDB" id="515064at2759"/>
<dbReference type="RefSeq" id="XP_025347995.1">
    <property type="nucleotide sequence ID" value="XM_025490323.1"/>
</dbReference>
<sequence>MDLQVQRGGRRFTTSAYLERLKRRQLSAIGEKWEDLVPIRLEIDHEGWKLRDTFTWNASDDLTSHDEFSKNLCEDYGLPESSFVPLVREAIQAQISEYLSAKTSSVDGTLTRTNPELRINIKLDITVGAMNLLDQFDWDILDETSSPEDFAAAFAADLGLAGEFKTAIAHSIREQVEVHLRSLALAGHPFDGTEVLDDELKGAFLPGVQRLSVTRVGQEVEDHTPRLLQLTEAEVDRQERDRERDSKRKKRQTRGR</sequence>
<comment type="subcellular location">
    <subcellularLocation>
        <location evidence="1">Nucleus</location>
    </subcellularLocation>
</comment>
<evidence type="ECO:0000256" key="4">
    <source>
        <dbReference type="ARBA" id="ARBA00023163"/>
    </source>
</evidence>
<dbReference type="PANTHER" id="PTHR10019">
    <property type="entry name" value="SNF5"/>
    <property type="match status" value="1"/>
</dbReference>
<keyword evidence="5" id="KW-0539">Nucleus</keyword>
<evidence type="ECO:0000313" key="8">
    <source>
        <dbReference type="Proteomes" id="UP000245942"/>
    </source>
</evidence>
<name>A0A316UCS1_9BASI</name>
<feature type="compositionally biased region" description="Basic residues" evidence="6">
    <location>
        <begin position="247"/>
        <end position="256"/>
    </location>
</feature>
<dbReference type="GO" id="GO:0006338">
    <property type="term" value="P:chromatin remodeling"/>
    <property type="evidence" value="ECO:0007669"/>
    <property type="project" value="InterPro"/>
</dbReference>
<organism evidence="7 8">
    <name type="scientific">Pseudomicrostroma glucosiphilum</name>
    <dbReference type="NCBI Taxonomy" id="1684307"/>
    <lineage>
        <taxon>Eukaryota</taxon>
        <taxon>Fungi</taxon>
        <taxon>Dikarya</taxon>
        <taxon>Basidiomycota</taxon>
        <taxon>Ustilaginomycotina</taxon>
        <taxon>Exobasidiomycetes</taxon>
        <taxon>Microstromatales</taxon>
        <taxon>Microstromatales incertae sedis</taxon>
        <taxon>Pseudomicrostroma</taxon>
    </lineage>
</organism>
<dbReference type="Pfam" id="PF04855">
    <property type="entry name" value="SNF5"/>
    <property type="match status" value="1"/>
</dbReference>
<keyword evidence="3" id="KW-0805">Transcription regulation</keyword>
<keyword evidence="4" id="KW-0804">Transcription</keyword>
<evidence type="ECO:0000256" key="3">
    <source>
        <dbReference type="ARBA" id="ARBA00023015"/>
    </source>
</evidence>
<dbReference type="InterPro" id="IPR006939">
    <property type="entry name" value="SNF5"/>
</dbReference>
<dbReference type="GO" id="GO:0000228">
    <property type="term" value="C:nuclear chromosome"/>
    <property type="evidence" value="ECO:0007669"/>
    <property type="project" value="InterPro"/>
</dbReference>
<dbReference type="STRING" id="1684307.A0A316UCS1"/>
<dbReference type="EMBL" id="KZ819327">
    <property type="protein sequence ID" value="PWN20835.1"/>
    <property type="molecule type" value="Genomic_DNA"/>
</dbReference>
<feature type="non-terminal residue" evidence="7">
    <location>
        <position position="256"/>
    </location>
</feature>
<evidence type="ECO:0000256" key="1">
    <source>
        <dbReference type="ARBA" id="ARBA00004123"/>
    </source>
</evidence>
<dbReference type="Proteomes" id="UP000245942">
    <property type="component" value="Unassembled WGS sequence"/>
</dbReference>
<evidence type="ECO:0000313" key="7">
    <source>
        <dbReference type="EMBL" id="PWN20835.1"/>
    </source>
</evidence>
<dbReference type="GeneID" id="37012057"/>
<feature type="compositionally biased region" description="Basic and acidic residues" evidence="6">
    <location>
        <begin position="234"/>
        <end position="246"/>
    </location>
</feature>
<comment type="similarity">
    <text evidence="2">Belongs to the SNF5 family.</text>
</comment>
<evidence type="ECO:0000256" key="2">
    <source>
        <dbReference type="ARBA" id="ARBA00010239"/>
    </source>
</evidence>
<evidence type="ECO:0000256" key="5">
    <source>
        <dbReference type="ARBA" id="ARBA00023242"/>
    </source>
</evidence>